<keyword evidence="2" id="KW-1185">Reference proteome</keyword>
<sequence>MNFSDLLQANLEKESLRIERIHATKVLCGLLDLLPLPRVQATSVSSAAALRTGTNTQSKQGATNIYDYIHDQ</sequence>
<evidence type="ECO:0000313" key="2">
    <source>
        <dbReference type="Proteomes" id="UP000051952"/>
    </source>
</evidence>
<gene>
    <name evidence="1" type="ORF">BSAL_27095</name>
</gene>
<dbReference type="VEuPathDB" id="TriTrypDB:BSAL_27095"/>
<name>A0A0S4JJI7_BODSA</name>
<feature type="non-terminal residue" evidence="1">
    <location>
        <position position="72"/>
    </location>
</feature>
<dbReference type="AlphaFoldDB" id="A0A0S4JJI7"/>
<protein>
    <submittedName>
        <fullName evidence="1">Uncharacterized protein</fullName>
    </submittedName>
</protein>
<reference evidence="2" key="1">
    <citation type="submission" date="2015-09" db="EMBL/GenBank/DDBJ databases">
        <authorList>
            <consortium name="Pathogen Informatics"/>
        </authorList>
    </citation>
    <scope>NUCLEOTIDE SEQUENCE [LARGE SCALE GENOMIC DNA]</scope>
    <source>
        <strain evidence="2">Lake Konstanz</strain>
    </source>
</reference>
<dbReference type="Proteomes" id="UP000051952">
    <property type="component" value="Unassembled WGS sequence"/>
</dbReference>
<organism evidence="1 2">
    <name type="scientific">Bodo saltans</name>
    <name type="common">Flagellated protozoan</name>
    <dbReference type="NCBI Taxonomy" id="75058"/>
    <lineage>
        <taxon>Eukaryota</taxon>
        <taxon>Discoba</taxon>
        <taxon>Euglenozoa</taxon>
        <taxon>Kinetoplastea</taxon>
        <taxon>Metakinetoplastina</taxon>
        <taxon>Eubodonida</taxon>
        <taxon>Bodonidae</taxon>
        <taxon>Bodo</taxon>
    </lineage>
</organism>
<dbReference type="EMBL" id="CYKH01001837">
    <property type="protein sequence ID" value="CUG90503.1"/>
    <property type="molecule type" value="Genomic_DNA"/>
</dbReference>
<evidence type="ECO:0000313" key="1">
    <source>
        <dbReference type="EMBL" id="CUG90503.1"/>
    </source>
</evidence>
<proteinExistence type="predicted"/>
<accession>A0A0S4JJI7</accession>